<comment type="caution">
    <text evidence="1">The sequence shown here is derived from an EMBL/GenBank/DDBJ whole genome shotgun (WGS) entry which is preliminary data.</text>
</comment>
<dbReference type="InterPro" id="IPR045738">
    <property type="entry name" value="DUF6088"/>
</dbReference>
<reference evidence="1 2" key="1">
    <citation type="submission" date="2024-03" db="EMBL/GenBank/DDBJ databases">
        <title>Mouse gut bacterial collection (mGBC) of GemPharmatech.</title>
        <authorList>
            <person name="He Y."/>
            <person name="Dong L."/>
            <person name="Wu D."/>
            <person name="Gao X."/>
            <person name="Lin Z."/>
        </authorList>
    </citation>
    <scope>NUCLEOTIDE SEQUENCE [LARGE SCALE GENOMIC DNA]</scope>
    <source>
        <strain evidence="1 2">54-13</strain>
    </source>
</reference>
<name>A0ABV4D0Q1_9BACT</name>
<dbReference type="Pfam" id="PF19570">
    <property type="entry name" value="DUF6088"/>
    <property type="match status" value="1"/>
</dbReference>
<protein>
    <submittedName>
        <fullName evidence="1">DUF6088 family protein</fullName>
    </submittedName>
</protein>
<gene>
    <name evidence="1" type="ORF">AAK873_13645</name>
</gene>
<dbReference type="Proteomes" id="UP001565200">
    <property type="component" value="Unassembled WGS sequence"/>
</dbReference>
<sequence>MTVSKKIKQTISEFPDDFVFAVSDLDCDVSQREAAARALQRMAENGDISKLSNGKYYKPRVTVFGNLKPSPVQVAKEFLVKDGRVIGYLTGATAFSQYSLTTQISSEIQIGTNYYRRPLKRGNYNISFVFQPNEIKEDAIDLFRLLDCLKFIKEIPGTTPNEACKRIICIISGLDDIGKKKMAEYALNYAPSLRALLGAIMEYLGCGDNLIEPLRQSLNGISKYRIPITDAILPNKIKWRIYEPTRR</sequence>
<accession>A0ABV4D0Q1</accession>
<evidence type="ECO:0000313" key="2">
    <source>
        <dbReference type="Proteomes" id="UP001565200"/>
    </source>
</evidence>
<dbReference type="EMBL" id="JBCLPP010000067">
    <property type="protein sequence ID" value="MEY8246646.1"/>
    <property type="molecule type" value="Genomic_DNA"/>
</dbReference>
<keyword evidence="2" id="KW-1185">Reference proteome</keyword>
<evidence type="ECO:0000313" key="1">
    <source>
        <dbReference type="EMBL" id="MEY8246646.1"/>
    </source>
</evidence>
<dbReference type="RefSeq" id="WP_147438832.1">
    <property type="nucleotide sequence ID" value="NZ_JBCLPP010000067.1"/>
</dbReference>
<proteinExistence type="predicted"/>
<organism evidence="1 2">
    <name type="scientific">Heminiphilus faecis</name>
    <dbReference type="NCBI Taxonomy" id="2601703"/>
    <lineage>
        <taxon>Bacteria</taxon>
        <taxon>Pseudomonadati</taxon>
        <taxon>Bacteroidota</taxon>
        <taxon>Bacteroidia</taxon>
        <taxon>Bacteroidales</taxon>
        <taxon>Muribaculaceae</taxon>
        <taxon>Heminiphilus</taxon>
    </lineage>
</organism>